<proteinExistence type="predicted"/>
<dbReference type="OrthoDB" id="5815706at2"/>
<name>A0A066RRS1_9GAMM</name>
<accession>A0A066RRS1</accession>
<protein>
    <submittedName>
        <fullName evidence="1">Uncharacterized protein</fullName>
    </submittedName>
</protein>
<gene>
    <name evidence="1" type="ORF">EA58_09875</name>
</gene>
<evidence type="ECO:0000313" key="2">
    <source>
        <dbReference type="Proteomes" id="UP000027192"/>
    </source>
</evidence>
<dbReference type="EMBL" id="JMIB01000018">
    <property type="protein sequence ID" value="KDM91806.1"/>
    <property type="molecule type" value="Genomic_DNA"/>
</dbReference>
<dbReference type="STRING" id="1654360.EA58_09875"/>
<keyword evidence="2" id="KW-1185">Reference proteome</keyword>
<dbReference type="RefSeq" id="WP_036751730.1">
    <property type="nucleotide sequence ID" value="NZ_JAGSGC010000001.1"/>
</dbReference>
<reference evidence="1 2" key="1">
    <citation type="submission" date="2014-04" db="EMBL/GenBank/DDBJ databases">
        <title>Draft genome sequence of Photobacterium halotolerans S2753: a solonamide, ngercheumicin and holomycin producer.</title>
        <authorList>
            <person name="Machado H.R."/>
            <person name="Gram L."/>
        </authorList>
    </citation>
    <scope>NUCLEOTIDE SEQUENCE [LARGE SCALE GENOMIC DNA]</scope>
    <source>
        <strain evidence="1 2">S2753</strain>
    </source>
</reference>
<evidence type="ECO:0000313" key="1">
    <source>
        <dbReference type="EMBL" id="KDM91806.1"/>
    </source>
</evidence>
<dbReference type="AlphaFoldDB" id="A0A066RRS1"/>
<comment type="caution">
    <text evidence="1">The sequence shown here is derived from an EMBL/GenBank/DDBJ whole genome shotgun (WGS) entry which is preliminary data.</text>
</comment>
<sequence>MQKSHEISHAKSWIDMLSAMDAQPKLTGILQSSRVITQQLAAFCRLQHLMAFAYTRKNHQQLLAETIAASGCDTLICDQHHYPALWYMLHQVKRPMLIILNQEMWTPDWCWQFSHHRFLCQQDLLSAQ</sequence>
<dbReference type="Proteomes" id="UP000027192">
    <property type="component" value="Unassembled WGS sequence"/>
</dbReference>
<organism evidence="1 2">
    <name type="scientific">Photobacterium galatheae</name>
    <dbReference type="NCBI Taxonomy" id="1654360"/>
    <lineage>
        <taxon>Bacteria</taxon>
        <taxon>Pseudomonadati</taxon>
        <taxon>Pseudomonadota</taxon>
        <taxon>Gammaproteobacteria</taxon>
        <taxon>Vibrionales</taxon>
        <taxon>Vibrionaceae</taxon>
        <taxon>Photobacterium</taxon>
    </lineage>
</organism>